<dbReference type="Proteomes" id="UP001497480">
    <property type="component" value="Unassembled WGS sequence"/>
</dbReference>
<protein>
    <submittedName>
        <fullName evidence="1">Uncharacterized protein</fullName>
    </submittedName>
</protein>
<evidence type="ECO:0000313" key="2">
    <source>
        <dbReference type="Proteomes" id="UP001497480"/>
    </source>
</evidence>
<sequence>MTCFSRRIPTGEHERVLATVENTRALQHISNSFHVYHDPTSASILSGKLQRVLEIDYEKPHPHPPHSNRQPPLIQATNLQKKTLKFKHLVLSL</sequence>
<accession>A0AAV1YPN7</accession>
<gene>
    <name evidence="1" type="ORF">LLUT_LOCUS36113</name>
</gene>
<dbReference type="EMBL" id="CAXHTB010000026">
    <property type="protein sequence ID" value="CAL0335053.1"/>
    <property type="molecule type" value="Genomic_DNA"/>
</dbReference>
<evidence type="ECO:0000313" key="1">
    <source>
        <dbReference type="EMBL" id="CAL0335053.1"/>
    </source>
</evidence>
<keyword evidence="2" id="KW-1185">Reference proteome</keyword>
<comment type="caution">
    <text evidence="1">The sequence shown here is derived from an EMBL/GenBank/DDBJ whole genome shotgun (WGS) entry which is preliminary data.</text>
</comment>
<dbReference type="AlphaFoldDB" id="A0AAV1YPN7"/>
<name>A0AAV1YPN7_LUPLU</name>
<organism evidence="1 2">
    <name type="scientific">Lupinus luteus</name>
    <name type="common">European yellow lupine</name>
    <dbReference type="NCBI Taxonomy" id="3873"/>
    <lineage>
        <taxon>Eukaryota</taxon>
        <taxon>Viridiplantae</taxon>
        <taxon>Streptophyta</taxon>
        <taxon>Embryophyta</taxon>
        <taxon>Tracheophyta</taxon>
        <taxon>Spermatophyta</taxon>
        <taxon>Magnoliopsida</taxon>
        <taxon>eudicotyledons</taxon>
        <taxon>Gunneridae</taxon>
        <taxon>Pentapetalae</taxon>
        <taxon>rosids</taxon>
        <taxon>fabids</taxon>
        <taxon>Fabales</taxon>
        <taxon>Fabaceae</taxon>
        <taxon>Papilionoideae</taxon>
        <taxon>50 kb inversion clade</taxon>
        <taxon>genistoids sensu lato</taxon>
        <taxon>core genistoids</taxon>
        <taxon>Genisteae</taxon>
        <taxon>Lupinus</taxon>
    </lineage>
</organism>
<proteinExistence type="predicted"/>
<reference evidence="1 2" key="1">
    <citation type="submission" date="2024-03" db="EMBL/GenBank/DDBJ databases">
        <authorList>
            <person name="Martinez-Hernandez J."/>
        </authorList>
    </citation>
    <scope>NUCLEOTIDE SEQUENCE [LARGE SCALE GENOMIC DNA]</scope>
</reference>